<keyword evidence="10 15" id="KW-0660">Purine salvage</keyword>
<dbReference type="InterPro" id="IPR050408">
    <property type="entry name" value="HGPRT"/>
</dbReference>
<evidence type="ECO:0000256" key="5">
    <source>
        <dbReference type="ARBA" id="ARBA00011895"/>
    </source>
</evidence>
<dbReference type="EMBL" id="JBHSKS010000008">
    <property type="protein sequence ID" value="MFC5192376.1"/>
    <property type="molecule type" value="Genomic_DNA"/>
</dbReference>
<evidence type="ECO:0000256" key="2">
    <source>
        <dbReference type="ARBA" id="ARBA00004496"/>
    </source>
</evidence>
<keyword evidence="9 15" id="KW-0479">Metal-binding</keyword>
<sequence>MKKIKLKEKDFEIYLSDSQINSRITEIGLKIKEDFDGEEVILLGILNGSFVFMADLVRKINLSVHCEFLRISSYQGTSTTEKVKTVMGLTTDIFNKNVIVVEDIVDTGISMNFLLSELSKKNPKRLAIATLLFKKDAFRFNYPLDYVGFEIPNKFVVGYGLDYDGLGRNFPDIYQLSTTK</sequence>
<comment type="catalytic activity">
    <reaction evidence="14">
        <text>IMP + diphosphate = hypoxanthine + 5-phospho-alpha-D-ribose 1-diphosphate</text>
        <dbReference type="Rhea" id="RHEA:17973"/>
        <dbReference type="ChEBI" id="CHEBI:17368"/>
        <dbReference type="ChEBI" id="CHEBI:33019"/>
        <dbReference type="ChEBI" id="CHEBI:58017"/>
        <dbReference type="ChEBI" id="CHEBI:58053"/>
        <dbReference type="EC" id="2.4.2.8"/>
    </reaction>
    <physiologicalReaction direction="right-to-left" evidence="14">
        <dbReference type="Rhea" id="RHEA:17975"/>
    </physiologicalReaction>
</comment>
<keyword evidence="11 15" id="KW-0547">Nucleotide-binding</keyword>
<comment type="similarity">
    <text evidence="4 15">Belongs to the purine/pyrimidine phosphoribosyltransferase family.</text>
</comment>
<feature type="domain" description="Phosphoribosyltransferase" evidence="16">
    <location>
        <begin position="19"/>
        <end position="163"/>
    </location>
</feature>
<evidence type="ECO:0000256" key="12">
    <source>
        <dbReference type="ARBA" id="ARBA00022842"/>
    </source>
</evidence>
<evidence type="ECO:0000256" key="7">
    <source>
        <dbReference type="ARBA" id="ARBA00022676"/>
    </source>
</evidence>
<organism evidence="17 18">
    <name type="scientific">Algoriphagus aquatilis</name>
    <dbReference type="NCBI Taxonomy" id="490186"/>
    <lineage>
        <taxon>Bacteria</taxon>
        <taxon>Pseudomonadati</taxon>
        <taxon>Bacteroidota</taxon>
        <taxon>Cytophagia</taxon>
        <taxon>Cytophagales</taxon>
        <taxon>Cyclobacteriaceae</taxon>
        <taxon>Algoriphagus</taxon>
    </lineage>
</organism>
<name>A0ABW0BXS3_9BACT</name>
<protein>
    <recommendedName>
        <fullName evidence="5 15">Hypoxanthine phosphoribosyltransferase</fullName>
        <ecNumber evidence="5 15">2.4.2.8</ecNumber>
    </recommendedName>
</protein>
<dbReference type="CDD" id="cd06223">
    <property type="entry name" value="PRTases_typeI"/>
    <property type="match status" value="1"/>
</dbReference>
<dbReference type="EC" id="2.4.2.8" evidence="5 15"/>
<evidence type="ECO:0000256" key="15">
    <source>
        <dbReference type="RuleBase" id="RU364099"/>
    </source>
</evidence>
<evidence type="ECO:0000256" key="4">
    <source>
        <dbReference type="ARBA" id="ARBA00008391"/>
    </source>
</evidence>
<evidence type="ECO:0000256" key="11">
    <source>
        <dbReference type="ARBA" id="ARBA00022741"/>
    </source>
</evidence>
<evidence type="ECO:0000313" key="17">
    <source>
        <dbReference type="EMBL" id="MFC5192376.1"/>
    </source>
</evidence>
<evidence type="ECO:0000256" key="13">
    <source>
        <dbReference type="ARBA" id="ARBA00048811"/>
    </source>
</evidence>
<dbReference type="NCBIfam" id="TIGR01203">
    <property type="entry name" value="HGPRTase"/>
    <property type="match status" value="1"/>
</dbReference>
<dbReference type="Pfam" id="PF00156">
    <property type="entry name" value="Pribosyltran"/>
    <property type="match status" value="1"/>
</dbReference>
<dbReference type="RefSeq" id="WP_377915317.1">
    <property type="nucleotide sequence ID" value="NZ_JBHSKS010000008.1"/>
</dbReference>
<keyword evidence="18" id="KW-1185">Reference proteome</keyword>
<evidence type="ECO:0000259" key="16">
    <source>
        <dbReference type="Pfam" id="PF00156"/>
    </source>
</evidence>
<comment type="catalytic activity">
    <reaction evidence="13">
        <text>GMP + diphosphate = guanine + 5-phospho-alpha-D-ribose 1-diphosphate</text>
        <dbReference type="Rhea" id="RHEA:25424"/>
        <dbReference type="ChEBI" id="CHEBI:16235"/>
        <dbReference type="ChEBI" id="CHEBI:33019"/>
        <dbReference type="ChEBI" id="CHEBI:58017"/>
        <dbReference type="ChEBI" id="CHEBI:58115"/>
        <dbReference type="EC" id="2.4.2.8"/>
    </reaction>
    <physiologicalReaction direction="right-to-left" evidence="13">
        <dbReference type="Rhea" id="RHEA:25426"/>
    </physiologicalReaction>
</comment>
<accession>A0ABW0BXS3</accession>
<evidence type="ECO:0000256" key="6">
    <source>
        <dbReference type="ARBA" id="ARBA00022490"/>
    </source>
</evidence>
<dbReference type="SUPFAM" id="SSF53271">
    <property type="entry name" value="PRTase-like"/>
    <property type="match status" value="1"/>
</dbReference>
<dbReference type="PANTHER" id="PTHR43340">
    <property type="entry name" value="HYPOXANTHINE-GUANINE PHOSPHORIBOSYLTRANSFERASE"/>
    <property type="match status" value="1"/>
</dbReference>
<keyword evidence="8 15" id="KW-0808">Transferase</keyword>
<evidence type="ECO:0000313" key="18">
    <source>
        <dbReference type="Proteomes" id="UP001596163"/>
    </source>
</evidence>
<evidence type="ECO:0000256" key="1">
    <source>
        <dbReference type="ARBA" id="ARBA00001946"/>
    </source>
</evidence>
<keyword evidence="6 15" id="KW-0963">Cytoplasm</keyword>
<dbReference type="InterPro" id="IPR005904">
    <property type="entry name" value="Hxn_phspho_trans"/>
</dbReference>
<dbReference type="Proteomes" id="UP001596163">
    <property type="component" value="Unassembled WGS sequence"/>
</dbReference>
<dbReference type="InterPro" id="IPR000836">
    <property type="entry name" value="PRTase_dom"/>
</dbReference>
<evidence type="ECO:0000256" key="10">
    <source>
        <dbReference type="ARBA" id="ARBA00022726"/>
    </source>
</evidence>
<reference evidence="18" key="1">
    <citation type="journal article" date="2019" name="Int. J. Syst. Evol. Microbiol.">
        <title>The Global Catalogue of Microorganisms (GCM) 10K type strain sequencing project: providing services to taxonomists for standard genome sequencing and annotation.</title>
        <authorList>
            <consortium name="The Broad Institute Genomics Platform"/>
            <consortium name="The Broad Institute Genome Sequencing Center for Infectious Disease"/>
            <person name="Wu L."/>
            <person name="Ma J."/>
        </authorList>
    </citation>
    <scope>NUCLEOTIDE SEQUENCE [LARGE SCALE GENOMIC DNA]</scope>
    <source>
        <strain evidence="18">CGMCC 1.7030</strain>
    </source>
</reference>
<dbReference type="Gene3D" id="3.40.50.2020">
    <property type="match status" value="1"/>
</dbReference>
<comment type="subcellular location">
    <subcellularLocation>
        <location evidence="2 15">Cytoplasm</location>
    </subcellularLocation>
</comment>
<comment type="caution">
    <text evidence="17">The sequence shown here is derived from an EMBL/GenBank/DDBJ whole genome shotgun (WGS) entry which is preliminary data.</text>
</comment>
<evidence type="ECO:0000256" key="3">
    <source>
        <dbReference type="ARBA" id="ARBA00004669"/>
    </source>
</evidence>
<keyword evidence="12 15" id="KW-0460">Magnesium</keyword>
<proteinExistence type="inferred from homology"/>
<evidence type="ECO:0000256" key="14">
    <source>
        <dbReference type="ARBA" id="ARBA00049402"/>
    </source>
</evidence>
<evidence type="ECO:0000256" key="9">
    <source>
        <dbReference type="ARBA" id="ARBA00022723"/>
    </source>
</evidence>
<comment type="cofactor">
    <cofactor evidence="1 15">
        <name>Mg(2+)</name>
        <dbReference type="ChEBI" id="CHEBI:18420"/>
    </cofactor>
</comment>
<comment type="pathway">
    <text evidence="3 15">Purine metabolism; IMP biosynthesis via salvage pathway; IMP from hypoxanthine: step 1/1.</text>
</comment>
<dbReference type="PANTHER" id="PTHR43340:SF1">
    <property type="entry name" value="HYPOXANTHINE PHOSPHORIBOSYLTRANSFERASE"/>
    <property type="match status" value="1"/>
</dbReference>
<dbReference type="GO" id="GO:0016757">
    <property type="term" value="F:glycosyltransferase activity"/>
    <property type="evidence" value="ECO:0007669"/>
    <property type="project" value="UniProtKB-KW"/>
</dbReference>
<gene>
    <name evidence="17" type="primary">hpt</name>
    <name evidence="17" type="ORF">ACFPIK_11410</name>
</gene>
<keyword evidence="7 15" id="KW-0328">Glycosyltransferase</keyword>
<dbReference type="InterPro" id="IPR029057">
    <property type="entry name" value="PRTase-like"/>
</dbReference>
<evidence type="ECO:0000256" key="8">
    <source>
        <dbReference type="ARBA" id="ARBA00022679"/>
    </source>
</evidence>